<dbReference type="AlphaFoldDB" id="A0A0C9MBA2"/>
<feature type="domain" description="F-box" evidence="1">
    <location>
        <begin position="2"/>
        <end position="46"/>
    </location>
</feature>
<accession>A0A0C9MBA2</accession>
<name>A0A0C9MBA2_9FUNG</name>
<dbReference type="CDD" id="cd09917">
    <property type="entry name" value="F-box_SF"/>
    <property type="match status" value="1"/>
</dbReference>
<evidence type="ECO:0000259" key="1">
    <source>
        <dbReference type="Pfam" id="PF12937"/>
    </source>
</evidence>
<protein>
    <recommendedName>
        <fullName evidence="1">F-box domain-containing protein</fullName>
    </recommendedName>
</protein>
<sequence>MKLPPEILGKIFTESNISKNDLLQLQITCKHWSPIAEKALYTSINLEGADSDNISCFAALKRAKLLIRSLVLPNNHSRIWIQTINFGQIFDSPQSEYTSQDPHFNIALLAHLCPNIRNVFANAVTKDFYKLLTQLHCDGYLQHLQNICWPELTDSLDHNLWISYHTMLKEFKYSIKEILLLDPSSNGLPNSIALAKKHLITTDTLRNFAKLESIHVLEFARMKLHQLEKYIRQYASQLRHVKIDMKDETGIRHEGSVNMITAQPQQQVIQLEIMFNEPITKDDMLYMMQHFPSLQELCFAVNGPLDDLSDSIDIATIYQFLEYLFTIPYVDFDEIHLSIDNIPQLIHFVTRSIQVKTVRFSALDPKGEDQGLISLQCRTKNPKAINKSEQTKTDSCQFEITLISHEPQMLLSHVLNVIKTGDVEKLIIGPQYIQESTLSLQITQDMIDVILNNYQVLKSLIFTLVEFPENTPAVSAPGQKKHLETLALQECVINSSYLVELSRRIEHVDELRYLDSNVDQYYLDSENAKISVHMPHTTFSSVRFMFPAIRPYLIQITTPNACIRIKTSRKQGMIPISSEEYTQIEIENDTYQVDMICNAVNTITTNYGSFKV</sequence>
<keyword evidence="3" id="KW-1185">Reference proteome</keyword>
<evidence type="ECO:0000313" key="2">
    <source>
        <dbReference type="EMBL" id="GAN04614.1"/>
    </source>
</evidence>
<dbReference type="InterPro" id="IPR001810">
    <property type="entry name" value="F-box_dom"/>
</dbReference>
<dbReference type="OrthoDB" id="2234307at2759"/>
<gene>
    <name evidence="2" type="ORF">MAM1_0068d04075</name>
</gene>
<proteinExistence type="predicted"/>
<dbReference type="Proteomes" id="UP000053815">
    <property type="component" value="Unassembled WGS sequence"/>
</dbReference>
<dbReference type="Pfam" id="PF12937">
    <property type="entry name" value="F-box-like"/>
    <property type="match status" value="1"/>
</dbReference>
<evidence type="ECO:0000313" key="3">
    <source>
        <dbReference type="Proteomes" id="UP000053815"/>
    </source>
</evidence>
<reference evidence="2" key="1">
    <citation type="submission" date="2014-09" db="EMBL/GenBank/DDBJ databases">
        <title>Draft genome sequence of an oleaginous Mucoromycotina fungus Mucor ambiguus NBRC6742.</title>
        <authorList>
            <person name="Takeda I."/>
            <person name="Yamane N."/>
            <person name="Morita T."/>
            <person name="Tamano K."/>
            <person name="Machida M."/>
            <person name="Baker S."/>
            <person name="Koike H."/>
        </authorList>
    </citation>
    <scope>NUCLEOTIDE SEQUENCE</scope>
    <source>
        <strain evidence="2">NBRC 6742</strain>
    </source>
</reference>
<dbReference type="EMBL" id="DF836357">
    <property type="protein sequence ID" value="GAN04614.1"/>
    <property type="molecule type" value="Genomic_DNA"/>
</dbReference>
<organism evidence="2">
    <name type="scientific">Mucor ambiguus</name>
    <dbReference type="NCBI Taxonomy" id="91626"/>
    <lineage>
        <taxon>Eukaryota</taxon>
        <taxon>Fungi</taxon>
        <taxon>Fungi incertae sedis</taxon>
        <taxon>Mucoromycota</taxon>
        <taxon>Mucoromycotina</taxon>
        <taxon>Mucoromycetes</taxon>
        <taxon>Mucorales</taxon>
        <taxon>Mucorineae</taxon>
        <taxon>Mucoraceae</taxon>
        <taxon>Mucor</taxon>
    </lineage>
</organism>